<evidence type="ECO:0000313" key="10">
    <source>
        <dbReference type="EMBL" id="QEX18820.1"/>
    </source>
</evidence>
<evidence type="ECO:0000256" key="6">
    <source>
        <dbReference type="ARBA" id="ARBA00023306"/>
    </source>
</evidence>
<dbReference type="PANTHER" id="PTHR34981:SF1">
    <property type="entry name" value="CELL DIVISION PROTEIN ZAPA"/>
    <property type="match status" value="1"/>
</dbReference>
<dbReference type="InterPro" id="IPR042233">
    <property type="entry name" value="Cell_div_ZapA_N"/>
</dbReference>
<reference evidence="10 11" key="1">
    <citation type="submission" date="2019-08" db="EMBL/GenBank/DDBJ databases">
        <title>Hyperibacter terrae gen. nov., sp. nov. and Hyperibacter viscosus sp. nov., two new members in the family Rhodospirillaceae isolated from the rhizosphere of Hypericum perforatum.</title>
        <authorList>
            <person name="Noviana Z."/>
        </authorList>
    </citation>
    <scope>NUCLEOTIDE SEQUENCE [LARGE SCALE GENOMIC DNA]</scope>
    <source>
        <strain evidence="10 11">R5913</strain>
    </source>
</reference>
<dbReference type="AlphaFoldDB" id="A0A5J6MS10"/>
<dbReference type="Gene3D" id="3.30.160.880">
    <property type="entry name" value="Cell division protein ZapA protomer, N-terminal domain"/>
    <property type="match status" value="1"/>
</dbReference>
<name>A0A5J6MS10_9PROT</name>
<evidence type="ECO:0000256" key="1">
    <source>
        <dbReference type="ARBA" id="ARBA00004496"/>
    </source>
</evidence>
<gene>
    <name evidence="10" type="ORF">FRZ44_41310</name>
</gene>
<protein>
    <recommendedName>
        <fullName evidence="2">Cell division protein ZapA</fullName>
    </recommendedName>
    <alternativeName>
        <fullName evidence="9">Z ring-associated protein ZapA</fullName>
    </alternativeName>
</protein>
<dbReference type="KEGG" id="htq:FRZ44_41310"/>
<comment type="subcellular location">
    <subcellularLocation>
        <location evidence="1">Cytoplasm</location>
    </subcellularLocation>
</comment>
<evidence type="ECO:0000256" key="9">
    <source>
        <dbReference type="ARBA" id="ARBA00033158"/>
    </source>
</evidence>
<proteinExistence type="predicted"/>
<evidence type="ECO:0000256" key="2">
    <source>
        <dbReference type="ARBA" id="ARBA00015195"/>
    </source>
</evidence>
<dbReference type="GO" id="GO:0043093">
    <property type="term" value="P:FtsZ-dependent cytokinesis"/>
    <property type="evidence" value="ECO:0007669"/>
    <property type="project" value="TreeGrafter"/>
</dbReference>
<evidence type="ECO:0000256" key="7">
    <source>
        <dbReference type="ARBA" id="ARBA00024910"/>
    </source>
</evidence>
<dbReference type="GO" id="GO:0005829">
    <property type="term" value="C:cytosol"/>
    <property type="evidence" value="ECO:0007669"/>
    <property type="project" value="TreeGrafter"/>
</dbReference>
<dbReference type="GO" id="GO:0000917">
    <property type="term" value="P:division septum assembly"/>
    <property type="evidence" value="ECO:0007669"/>
    <property type="project" value="UniProtKB-KW"/>
</dbReference>
<dbReference type="InterPro" id="IPR036192">
    <property type="entry name" value="Cell_div_ZapA-like_sf"/>
</dbReference>
<sequence length="106" mass="11214">MATVTLSLNGRPYEIACDDGQEERLQTLGIDLDRRVSDMARRLGPVADSRLLAMAALVIADELASARAVADASTQRAAERDAAAAADAVESMARRMDAIATRLSAP</sequence>
<dbReference type="OrthoDB" id="9797575at2"/>
<accession>A0A5J6MS10</accession>
<dbReference type="Pfam" id="PF05164">
    <property type="entry name" value="ZapA"/>
    <property type="match status" value="1"/>
</dbReference>
<evidence type="ECO:0000256" key="8">
    <source>
        <dbReference type="ARBA" id="ARBA00026068"/>
    </source>
</evidence>
<dbReference type="SUPFAM" id="SSF102829">
    <property type="entry name" value="Cell division protein ZapA-like"/>
    <property type="match status" value="1"/>
</dbReference>
<comment type="function">
    <text evidence="7">Activator of cell division through the inhibition of FtsZ GTPase activity, therefore promoting FtsZ assembly into bundles of protofilaments necessary for the formation of the division Z ring. It is recruited early at mid-cell but it is not essential for cell division.</text>
</comment>
<keyword evidence="3" id="KW-0963">Cytoplasm</keyword>
<comment type="subunit">
    <text evidence="8">Homodimer. Interacts with FtsZ.</text>
</comment>
<dbReference type="RefSeq" id="WP_151178940.1">
    <property type="nucleotide sequence ID" value="NZ_CP042906.1"/>
</dbReference>
<dbReference type="InterPro" id="IPR007838">
    <property type="entry name" value="Cell_div_ZapA-like"/>
</dbReference>
<organism evidence="10 11">
    <name type="scientific">Hypericibacter terrae</name>
    <dbReference type="NCBI Taxonomy" id="2602015"/>
    <lineage>
        <taxon>Bacteria</taxon>
        <taxon>Pseudomonadati</taxon>
        <taxon>Pseudomonadota</taxon>
        <taxon>Alphaproteobacteria</taxon>
        <taxon>Rhodospirillales</taxon>
        <taxon>Dongiaceae</taxon>
        <taxon>Hypericibacter</taxon>
    </lineage>
</organism>
<dbReference type="GO" id="GO:0032153">
    <property type="term" value="C:cell division site"/>
    <property type="evidence" value="ECO:0007669"/>
    <property type="project" value="TreeGrafter"/>
</dbReference>
<keyword evidence="4 10" id="KW-0132">Cell division</keyword>
<dbReference type="GO" id="GO:0030428">
    <property type="term" value="C:cell septum"/>
    <property type="evidence" value="ECO:0007669"/>
    <property type="project" value="TreeGrafter"/>
</dbReference>
<evidence type="ECO:0000256" key="5">
    <source>
        <dbReference type="ARBA" id="ARBA00023210"/>
    </source>
</evidence>
<dbReference type="Proteomes" id="UP000326202">
    <property type="component" value="Chromosome"/>
</dbReference>
<dbReference type="EMBL" id="CP042906">
    <property type="protein sequence ID" value="QEX18820.1"/>
    <property type="molecule type" value="Genomic_DNA"/>
</dbReference>
<keyword evidence="5" id="KW-0717">Septation</keyword>
<evidence type="ECO:0000256" key="4">
    <source>
        <dbReference type="ARBA" id="ARBA00022618"/>
    </source>
</evidence>
<dbReference type="GO" id="GO:0000921">
    <property type="term" value="P:septin ring assembly"/>
    <property type="evidence" value="ECO:0007669"/>
    <property type="project" value="TreeGrafter"/>
</dbReference>
<evidence type="ECO:0000256" key="3">
    <source>
        <dbReference type="ARBA" id="ARBA00022490"/>
    </source>
</evidence>
<keyword evidence="6" id="KW-0131">Cell cycle</keyword>
<dbReference type="PANTHER" id="PTHR34981">
    <property type="entry name" value="CELL DIVISION PROTEIN ZAPA"/>
    <property type="match status" value="1"/>
</dbReference>
<evidence type="ECO:0000313" key="11">
    <source>
        <dbReference type="Proteomes" id="UP000326202"/>
    </source>
</evidence>
<keyword evidence="11" id="KW-1185">Reference proteome</keyword>